<accession>A0A3D8IBQ0</accession>
<dbReference type="InterPro" id="IPR025833">
    <property type="entry name" value="GDYXXLXY"/>
</dbReference>
<reference evidence="1 2" key="1">
    <citation type="submission" date="2018-04" db="EMBL/GenBank/DDBJ databases">
        <title>Novel Campyloabacter and Helicobacter Species and Strains.</title>
        <authorList>
            <person name="Mannion A.J."/>
            <person name="Shen Z."/>
            <person name="Fox J.G."/>
        </authorList>
    </citation>
    <scope>NUCLEOTIDE SEQUENCE [LARGE SCALE GENOMIC DNA]</scope>
    <source>
        <strain evidence="1 2">MIT 99-5101</strain>
    </source>
</reference>
<evidence type="ECO:0000313" key="1">
    <source>
        <dbReference type="EMBL" id="RDU62550.1"/>
    </source>
</evidence>
<dbReference type="EMBL" id="NXLS01000006">
    <property type="protein sequence ID" value="RDU62550.1"/>
    <property type="molecule type" value="Genomic_DNA"/>
</dbReference>
<dbReference type="Proteomes" id="UP000256650">
    <property type="component" value="Unassembled WGS sequence"/>
</dbReference>
<sequence length="167" mass="19219">MLRTKWLFLACALQFILIGAMFVSAYLPIYFGTEVKVIAKGYDPRDLLSGDFVWLDYGVKLKKSIYAEIPLNAEVFVCLERVDKGNFIFKEILTKPPKNQLYIKTKAPKSYFSRLSLGRNIEKYFTTKEKAQEIQNLLAKPNNQAIVTLKVFRGKARIVDLKVESKQ</sequence>
<evidence type="ECO:0008006" key="3">
    <source>
        <dbReference type="Google" id="ProtNLM"/>
    </source>
</evidence>
<dbReference type="OrthoDB" id="4868247at2"/>
<dbReference type="Pfam" id="PF14345">
    <property type="entry name" value="GDYXXLXY"/>
    <property type="match status" value="1"/>
</dbReference>
<organism evidence="1 2">
    <name type="scientific">Helicobacter ganmani</name>
    <dbReference type="NCBI Taxonomy" id="60246"/>
    <lineage>
        <taxon>Bacteria</taxon>
        <taxon>Pseudomonadati</taxon>
        <taxon>Campylobacterota</taxon>
        <taxon>Epsilonproteobacteria</taxon>
        <taxon>Campylobacterales</taxon>
        <taxon>Helicobacteraceae</taxon>
        <taxon>Helicobacter</taxon>
    </lineage>
</organism>
<proteinExistence type="predicted"/>
<evidence type="ECO:0000313" key="2">
    <source>
        <dbReference type="Proteomes" id="UP000256650"/>
    </source>
</evidence>
<gene>
    <name evidence="1" type="ORF">CQA43_06525</name>
</gene>
<name>A0A3D8IBQ0_9HELI</name>
<dbReference type="GeneID" id="82535942"/>
<keyword evidence="2" id="KW-1185">Reference proteome</keyword>
<comment type="caution">
    <text evidence="1">The sequence shown here is derived from an EMBL/GenBank/DDBJ whole genome shotgun (WGS) entry which is preliminary data.</text>
</comment>
<protein>
    <recommendedName>
        <fullName evidence="3">GDYXXLXY domain-containing protein</fullName>
    </recommendedName>
</protein>
<dbReference type="AlphaFoldDB" id="A0A3D8IBQ0"/>
<dbReference type="RefSeq" id="WP_115551815.1">
    <property type="nucleotide sequence ID" value="NZ_CAOVYC010000008.1"/>
</dbReference>